<dbReference type="GO" id="GO:0000166">
    <property type="term" value="F:nucleotide binding"/>
    <property type="evidence" value="ECO:0007669"/>
    <property type="project" value="InterPro"/>
</dbReference>
<sequence length="338" mass="37118">MAASNAVFQWGIVSPGRIAQTFASALSSVDDARLGAVTSRDTDRGRAFTEAFPQPGPEPAVYTDYAAMLADPSIDAVYVASPHRFHHEQVLAALRAGKPVLCEKPMTVTAAQAEELMQVADQQGVFLMEAMWSRFLPVWQQVRRWLDDGRIGPVHTLHSEFCVDMPRNTSDRLFDPALAGGNLLDMGVYCIALSRFVTGRDPDRVQSATRLGPTGVDERTAAILDYGDLVSQFTSSFLGQRRNGFRIEGERGVIEIDALFWASESARLTEVTAAESPAVERFEQPHRGNGFEYQIEAAMASIRAGERECPGMPWAATLGTARVMDRMLRDAGVTFPFL</sequence>
<dbReference type="AlphaFoldDB" id="A0A1H8RGL1"/>
<evidence type="ECO:0000256" key="1">
    <source>
        <dbReference type="ARBA" id="ARBA00010928"/>
    </source>
</evidence>
<gene>
    <name evidence="5" type="ORF">SAMN04488052_10211</name>
</gene>
<feature type="domain" description="GFO/IDH/MocA-like oxidoreductase" evidence="4">
    <location>
        <begin position="139"/>
        <end position="255"/>
    </location>
</feature>
<dbReference type="PANTHER" id="PTHR22604:SF105">
    <property type="entry name" value="TRANS-1,2-DIHYDROBENZENE-1,2-DIOL DEHYDROGENASE"/>
    <property type="match status" value="1"/>
</dbReference>
<evidence type="ECO:0000256" key="2">
    <source>
        <dbReference type="ARBA" id="ARBA00023002"/>
    </source>
</evidence>
<organism evidence="5 6">
    <name type="scientific">Aquisalimonas asiatica</name>
    <dbReference type="NCBI Taxonomy" id="406100"/>
    <lineage>
        <taxon>Bacteria</taxon>
        <taxon>Pseudomonadati</taxon>
        <taxon>Pseudomonadota</taxon>
        <taxon>Gammaproteobacteria</taxon>
        <taxon>Chromatiales</taxon>
        <taxon>Ectothiorhodospiraceae</taxon>
        <taxon>Aquisalimonas</taxon>
    </lineage>
</organism>
<protein>
    <submittedName>
        <fullName evidence="5">Predicted dehydrogenase</fullName>
    </submittedName>
</protein>
<dbReference type="Pfam" id="PF22725">
    <property type="entry name" value="GFO_IDH_MocA_C3"/>
    <property type="match status" value="1"/>
</dbReference>
<dbReference type="Gene3D" id="3.30.360.10">
    <property type="entry name" value="Dihydrodipicolinate Reductase, domain 2"/>
    <property type="match status" value="1"/>
</dbReference>
<dbReference type="InterPro" id="IPR000683">
    <property type="entry name" value="Gfo/Idh/MocA-like_OxRdtase_N"/>
</dbReference>
<evidence type="ECO:0000259" key="4">
    <source>
        <dbReference type="Pfam" id="PF22725"/>
    </source>
</evidence>
<dbReference type="SUPFAM" id="SSF55347">
    <property type="entry name" value="Glyceraldehyde-3-phosphate dehydrogenase-like, C-terminal domain"/>
    <property type="match status" value="1"/>
</dbReference>
<comment type="similarity">
    <text evidence="1">Belongs to the Gfo/Idh/MocA family.</text>
</comment>
<feature type="domain" description="Gfo/Idh/MocA-like oxidoreductase N-terminal" evidence="3">
    <location>
        <begin position="9"/>
        <end position="129"/>
    </location>
</feature>
<dbReference type="Gene3D" id="3.40.50.720">
    <property type="entry name" value="NAD(P)-binding Rossmann-like Domain"/>
    <property type="match status" value="1"/>
</dbReference>
<dbReference type="STRING" id="406100.SAMN04488052_10211"/>
<dbReference type="InterPro" id="IPR055170">
    <property type="entry name" value="GFO_IDH_MocA-like_dom"/>
</dbReference>
<dbReference type="OrthoDB" id="9774191at2"/>
<dbReference type="Pfam" id="PF01408">
    <property type="entry name" value="GFO_IDH_MocA"/>
    <property type="match status" value="1"/>
</dbReference>
<dbReference type="PANTHER" id="PTHR22604">
    <property type="entry name" value="OXIDOREDUCTASES"/>
    <property type="match status" value="1"/>
</dbReference>
<dbReference type="InterPro" id="IPR050984">
    <property type="entry name" value="Gfo/Idh/MocA_domain"/>
</dbReference>
<name>A0A1H8RGL1_9GAMM</name>
<evidence type="ECO:0000313" key="5">
    <source>
        <dbReference type="EMBL" id="SEO65535.1"/>
    </source>
</evidence>
<reference evidence="5 6" key="1">
    <citation type="submission" date="2016-10" db="EMBL/GenBank/DDBJ databases">
        <authorList>
            <person name="de Groot N.N."/>
        </authorList>
    </citation>
    <scope>NUCLEOTIDE SEQUENCE [LARGE SCALE GENOMIC DNA]</scope>
    <source>
        <strain evidence="5 6">CGMCC 1.6291</strain>
    </source>
</reference>
<proteinExistence type="inferred from homology"/>
<evidence type="ECO:0000313" key="6">
    <source>
        <dbReference type="Proteomes" id="UP000199657"/>
    </source>
</evidence>
<keyword evidence="2" id="KW-0560">Oxidoreductase</keyword>
<evidence type="ECO:0000259" key="3">
    <source>
        <dbReference type="Pfam" id="PF01408"/>
    </source>
</evidence>
<dbReference type="EMBL" id="FOEG01000002">
    <property type="protein sequence ID" value="SEO65535.1"/>
    <property type="molecule type" value="Genomic_DNA"/>
</dbReference>
<accession>A0A1H8RGL1</accession>
<dbReference type="GO" id="GO:0016491">
    <property type="term" value="F:oxidoreductase activity"/>
    <property type="evidence" value="ECO:0007669"/>
    <property type="project" value="UniProtKB-KW"/>
</dbReference>
<dbReference type="SUPFAM" id="SSF51735">
    <property type="entry name" value="NAD(P)-binding Rossmann-fold domains"/>
    <property type="match status" value="1"/>
</dbReference>
<keyword evidence="6" id="KW-1185">Reference proteome</keyword>
<dbReference type="RefSeq" id="WP_091640452.1">
    <property type="nucleotide sequence ID" value="NZ_FOEG01000002.1"/>
</dbReference>
<dbReference type="Proteomes" id="UP000199657">
    <property type="component" value="Unassembled WGS sequence"/>
</dbReference>
<dbReference type="InterPro" id="IPR036291">
    <property type="entry name" value="NAD(P)-bd_dom_sf"/>
</dbReference>